<dbReference type="RefSeq" id="WP_204749030.1">
    <property type="nucleotide sequence ID" value="NZ_CP069188.1"/>
</dbReference>
<dbReference type="GeneID" id="62875140"/>
<feature type="transmembrane region" description="Helical" evidence="1">
    <location>
        <begin position="85"/>
        <end position="103"/>
    </location>
</feature>
<dbReference type="GO" id="GO:0008237">
    <property type="term" value="F:metallopeptidase activity"/>
    <property type="evidence" value="ECO:0007669"/>
    <property type="project" value="UniProtKB-KW"/>
</dbReference>
<name>A0A8T8E5I8_9EURY</name>
<proteinExistence type="predicted"/>
<feature type="transmembrane region" description="Helical" evidence="1">
    <location>
        <begin position="18"/>
        <end position="37"/>
    </location>
</feature>
<protein>
    <submittedName>
        <fullName evidence="3">CPBP family intramembrane metalloprotease</fullName>
    </submittedName>
</protein>
<keyword evidence="1" id="KW-1133">Transmembrane helix</keyword>
<reference evidence="3 4" key="1">
    <citation type="submission" date="2021-01" db="EMBL/GenBank/DDBJ databases">
        <title>Genome Sequence and Methylation Pattern of Haloterrigena salifodinae BOL5-1, An Extremely Halophilic Archaeon from a Bolivian Salt Mine.</title>
        <authorList>
            <person name="DasSarma P."/>
            <person name="Anton B.P."/>
            <person name="DasSarma S.L."/>
            <person name="von Ehrenheim H.A.L."/>
            <person name="Martinez F.L."/>
            <person name="Guzman D."/>
            <person name="Roberts R.J."/>
            <person name="DasSarma S."/>
        </authorList>
    </citation>
    <scope>NUCLEOTIDE SEQUENCE [LARGE SCALE GENOMIC DNA]</scope>
    <source>
        <strain evidence="3 4">BOL5-1</strain>
    </source>
</reference>
<dbReference type="Proteomes" id="UP000637819">
    <property type="component" value="Chromosome"/>
</dbReference>
<evidence type="ECO:0000256" key="1">
    <source>
        <dbReference type="SAM" id="Phobius"/>
    </source>
</evidence>
<feature type="transmembrane region" description="Helical" evidence="1">
    <location>
        <begin position="43"/>
        <end position="64"/>
    </location>
</feature>
<dbReference type="AlphaFoldDB" id="A0A8T8E5I8"/>
<keyword evidence="3" id="KW-0482">Metalloprotease</keyword>
<keyword evidence="4" id="KW-1185">Reference proteome</keyword>
<keyword evidence="3" id="KW-0645">Protease</keyword>
<keyword evidence="1" id="KW-0472">Membrane</keyword>
<feature type="domain" description="CAAX prenyl protease 2/Lysostaphin resistance protein A-like" evidence="2">
    <location>
        <begin position="125"/>
        <end position="210"/>
    </location>
</feature>
<dbReference type="InterPro" id="IPR003675">
    <property type="entry name" value="Rce1/LyrA-like_dom"/>
</dbReference>
<evidence type="ECO:0000259" key="2">
    <source>
        <dbReference type="Pfam" id="PF02517"/>
    </source>
</evidence>
<dbReference type="EMBL" id="CP069188">
    <property type="protein sequence ID" value="QRV16873.1"/>
    <property type="molecule type" value="Genomic_DNA"/>
</dbReference>
<evidence type="ECO:0000313" key="4">
    <source>
        <dbReference type="Proteomes" id="UP000637819"/>
    </source>
</evidence>
<feature type="transmembrane region" description="Helical" evidence="1">
    <location>
        <begin position="203"/>
        <end position="220"/>
    </location>
</feature>
<sequence length="221" mass="23294">MVATDLTMRRDFSRTTTVGLAIALFGLPLLSGAIRALRMTLHPLVPIALQWSLLGLVVGLSIGVEGRSLRSFGVRAPSRRDAIPLFAAAVLGFLALAATGPLIDALGLPERRVTGLDIDRVGVGVAVASAVTIGVVEETLYRGYAVERLAEHTGSVRLAGGISWAVFSLSHAVGWRLGDLLQVSLAALVFTLAYLYRRSLVPVVGAHVAIWLFGVLGAVYG</sequence>
<dbReference type="Pfam" id="PF02517">
    <property type="entry name" value="Rce1-like"/>
    <property type="match status" value="1"/>
</dbReference>
<dbReference type="KEGG" id="hsal:JMJ58_08410"/>
<organism evidence="3 4">
    <name type="scientific">Haloterrigena salifodinae</name>
    <dbReference type="NCBI Taxonomy" id="2675099"/>
    <lineage>
        <taxon>Archaea</taxon>
        <taxon>Methanobacteriati</taxon>
        <taxon>Methanobacteriota</taxon>
        <taxon>Stenosarchaea group</taxon>
        <taxon>Halobacteria</taxon>
        <taxon>Halobacteriales</taxon>
        <taxon>Natrialbaceae</taxon>
        <taxon>Haloterrigena</taxon>
    </lineage>
</organism>
<accession>A0A8T8E5I8</accession>
<feature type="transmembrane region" description="Helical" evidence="1">
    <location>
        <begin position="180"/>
        <end position="196"/>
    </location>
</feature>
<gene>
    <name evidence="3" type="ORF">JMJ58_08410</name>
</gene>
<keyword evidence="1" id="KW-0812">Transmembrane</keyword>
<dbReference type="GO" id="GO:0080120">
    <property type="term" value="P:CAAX-box protein maturation"/>
    <property type="evidence" value="ECO:0007669"/>
    <property type="project" value="UniProtKB-ARBA"/>
</dbReference>
<evidence type="ECO:0000313" key="3">
    <source>
        <dbReference type="EMBL" id="QRV16873.1"/>
    </source>
</evidence>
<keyword evidence="3" id="KW-0378">Hydrolase</keyword>
<dbReference type="OrthoDB" id="307160at2157"/>
<dbReference type="GO" id="GO:0004175">
    <property type="term" value="F:endopeptidase activity"/>
    <property type="evidence" value="ECO:0007669"/>
    <property type="project" value="UniProtKB-ARBA"/>
</dbReference>